<dbReference type="Gene3D" id="1.20.1440.110">
    <property type="entry name" value="acylaminoacyl peptidase"/>
    <property type="match status" value="1"/>
</dbReference>
<name>A0AAJ0EQU3_9PEZI</name>
<keyword evidence="3" id="KW-1185">Reference proteome</keyword>
<dbReference type="EMBL" id="JAHMHR010000032">
    <property type="protein sequence ID" value="KAK1673206.1"/>
    <property type="molecule type" value="Genomic_DNA"/>
</dbReference>
<dbReference type="InterPro" id="IPR029058">
    <property type="entry name" value="AB_hydrolase_fold"/>
</dbReference>
<dbReference type="SUPFAM" id="SSF53474">
    <property type="entry name" value="alpha/beta-Hydrolases"/>
    <property type="match status" value="1"/>
</dbReference>
<organism evidence="2 3">
    <name type="scientific">Colletotrichum godetiae</name>
    <dbReference type="NCBI Taxonomy" id="1209918"/>
    <lineage>
        <taxon>Eukaryota</taxon>
        <taxon>Fungi</taxon>
        <taxon>Dikarya</taxon>
        <taxon>Ascomycota</taxon>
        <taxon>Pezizomycotina</taxon>
        <taxon>Sordariomycetes</taxon>
        <taxon>Hypocreomycetidae</taxon>
        <taxon>Glomerellales</taxon>
        <taxon>Glomerellaceae</taxon>
        <taxon>Colletotrichum</taxon>
        <taxon>Colletotrichum acutatum species complex</taxon>
    </lineage>
</organism>
<dbReference type="GO" id="GO:0016787">
    <property type="term" value="F:hydrolase activity"/>
    <property type="evidence" value="ECO:0007669"/>
    <property type="project" value="UniProtKB-KW"/>
</dbReference>
<reference evidence="2" key="1">
    <citation type="submission" date="2021-06" db="EMBL/GenBank/DDBJ databases">
        <title>Comparative genomics, transcriptomics and evolutionary studies reveal genomic signatures of adaptation to plant cell wall in hemibiotrophic fungi.</title>
        <authorList>
            <consortium name="DOE Joint Genome Institute"/>
            <person name="Baroncelli R."/>
            <person name="Diaz J.F."/>
            <person name="Benocci T."/>
            <person name="Peng M."/>
            <person name="Battaglia E."/>
            <person name="Haridas S."/>
            <person name="Andreopoulos W."/>
            <person name="Labutti K."/>
            <person name="Pangilinan J."/>
            <person name="Floch G.L."/>
            <person name="Makela M.R."/>
            <person name="Henrissat B."/>
            <person name="Grigoriev I.V."/>
            <person name="Crouch J.A."/>
            <person name="De Vries R.P."/>
            <person name="Sukno S.A."/>
            <person name="Thon M.R."/>
        </authorList>
    </citation>
    <scope>NUCLEOTIDE SEQUENCE</scope>
    <source>
        <strain evidence="2">CBS 193.32</strain>
    </source>
</reference>
<dbReference type="PANTHER" id="PTHR22946">
    <property type="entry name" value="DIENELACTONE HYDROLASE DOMAIN-CONTAINING PROTEIN-RELATED"/>
    <property type="match status" value="1"/>
</dbReference>
<dbReference type="GeneID" id="85464246"/>
<keyword evidence="2" id="KW-0378">Hydrolase</keyword>
<evidence type="ECO:0000259" key="1">
    <source>
        <dbReference type="Pfam" id="PF02129"/>
    </source>
</evidence>
<dbReference type="AlphaFoldDB" id="A0AAJ0EQU3"/>
<proteinExistence type="predicted"/>
<dbReference type="Pfam" id="PF02129">
    <property type="entry name" value="Peptidase_S15"/>
    <property type="match status" value="1"/>
</dbReference>
<dbReference type="Gene3D" id="3.40.50.1820">
    <property type="entry name" value="alpha/beta hydrolase"/>
    <property type="match status" value="1"/>
</dbReference>
<protein>
    <submittedName>
        <fullName evidence="2">2,6-dihydropseudooxynicotine hydrolase</fullName>
    </submittedName>
</protein>
<comment type="caution">
    <text evidence="2">The sequence shown here is derived from an EMBL/GenBank/DDBJ whole genome shotgun (WGS) entry which is preliminary data.</text>
</comment>
<accession>A0AAJ0EQU3</accession>
<dbReference type="Proteomes" id="UP001224890">
    <property type="component" value="Unassembled WGS sequence"/>
</dbReference>
<feature type="domain" description="Xaa-Pro dipeptidyl-peptidase-like" evidence="1">
    <location>
        <begin position="147"/>
        <end position="268"/>
    </location>
</feature>
<dbReference type="RefSeq" id="XP_060427209.1">
    <property type="nucleotide sequence ID" value="XM_060579720.1"/>
</dbReference>
<sequence>MASTNYSMYQLSADHTFHFEILRALSQSVYDGADLGEVLTTANKIIPGDFASYASAFSTLAYNVLDRAKNIAKTRFPVSARSAFFAAATYFRSADFYLHENASDYRIYELWGNQTAAFDEGLALLTVPNQRVTIETADFDIPGIWFTPDEEVTQRPTIIMGNGYDGSQEEMYHAMGAAALMRGYNVLTYEGPGMPSVRRYQEVGFIYDWERVITPIVDWLLEKPEVVEPTSIGLLGFSFGGYLAPRAAAFEHRLAAIFAVDGVWDWPAVVNATLGTEAMAIYDSGDKAAFDEYTKRFLQPGVPAPLRWGLGHGMWAFNTESAYDFVTLSLDYRMEPVVDQIRTPVFVGDAQNDLFFKGQAAVLAKALGERAYLHHFTEEDGIGEHCGIGAFKQHNQVIFDWFQNLLDSKTS</sequence>
<dbReference type="InterPro" id="IPR050261">
    <property type="entry name" value="FrsA_esterase"/>
</dbReference>
<gene>
    <name evidence="2" type="ORF">BDP55DRAFT_730663</name>
</gene>
<dbReference type="PANTHER" id="PTHR22946:SF12">
    <property type="entry name" value="CONIDIAL PIGMENT BIOSYNTHESIS PROTEIN AYG1 (AFU_ORTHOLOGUE AFUA_2G17550)"/>
    <property type="match status" value="1"/>
</dbReference>
<dbReference type="InterPro" id="IPR000383">
    <property type="entry name" value="Xaa-Pro-like_dom"/>
</dbReference>
<evidence type="ECO:0000313" key="3">
    <source>
        <dbReference type="Proteomes" id="UP001224890"/>
    </source>
</evidence>
<evidence type="ECO:0000313" key="2">
    <source>
        <dbReference type="EMBL" id="KAK1673206.1"/>
    </source>
</evidence>